<dbReference type="EMBL" id="VSSQ01053228">
    <property type="protein sequence ID" value="MPN07275.1"/>
    <property type="molecule type" value="Genomic_DNA"/>
</dbReference>
<accession>A0A645EYZ5</accession>
<sequence length="104" mass="11960">MAKVFELTASALETTYLELKSTDKRVYGVATFDEKNKELQLYLLNKTCENQLVKLSLAGAKVKGKMHFNSFDESGNEMQQTIRYNRDVFTLPAYSFSKIVFNMK</sequence>
<evidence type="ECO:0000313" key="1">
    <source>
        <dbReference type="EMBL" id="MPN07275.1"/>
    </source>
</evidence>
<proteinExistence type="predicted"/>
<comment type="caution">
    <text evidence="1">The sequence shown here is derived from an EMBL/GenBank/DDBJ whole genome shotgun (WGS) entry which is preliminary data.</text>
</comment>
<protein>
    <recommendedName>
        <fullName evidence="2">Alpha-L-arabinofuranosidase C-terminal domain-containing protein</fullName>
    </recommendedName>
</protein>
<gene>
    <name evidence="1" type="ORF">SDC9_154541</name>
</gene>
<reference evidence="1" key="1">
    <citation type="submission" date="2019-08" db="EMBL/GenBank/DDBJ databases">
        <authorList>
            <person name="Kucharzyk K."/>
            <person name="Murdoch R.W."/>
            <person name="Higgins S."/>
            <person name="Loffler F."/>
        </authorList>
    </citation>
    <scope>NUCLEOTIDE SEQUENCE</scope>
</reference>
<dbReference type="AlphaFoldDB" id="A0A645EYZ5"/>
<name>A0A645EYZ5_9ZZZZ</name>
<organism evidence="1">
    <name type="scientific">bioreactor metagenome</name>
    <dbReference type="NCBI Taxonomy" id="1076179"/>
    <lineage>
        <taxon>unclassified sequences</taxon>
        <taxon>metagenomes</taxon>
        <taxon>ecological metagenomes</taxon>
    </lineage>
</organism>
<evidence type="ECO:0008006" key="2">
    <source>
        <dbReference type="Google" id="ProtNLM"/>
    </source>
</evidence>